<evidence type="ECO:0000313" key="1">
    <source>
        <dbReference type="EMBL" id="KAF5095294.1"/>
    </source>
</evidence>
<comment type="caution">
    <text evidence="1">The sequence shown here is derived from an EMBL/GenBank/DDBJ whole genome shotgun (WGS) entry which is preliminary data.</text>
</comment>
<reference evidence="1 2" key="1">
    <citation type="journal article" date="2020" name="Front. Microbiol.">
        <title>Phenotypic and Genetic Characterization of the Cheese Ripening Yeast Geotrichum candidum.</title>
        <authorList>
            <person name="Perkins V."/>
            <person name="Vignola S."/>
            <person name="Lessard M.H."/>
            <person name="Plante P.L."/>
            <person name="Corbeil J."/>
            <person name="Dugat-Bony E."/>
            <person name="Frenette M."/>
            <person name="Labrie S."/>
        </authorList>
    </citation>
    <scope>NUCLEOTIDE SEQUENCE [LARGE SCALE GENOMIC DNA]</scope>
    <source>
        <strain evidence="1 2">LMA-1147</strain>
    </source>
</reference>
<evidence type="ECO:0000313" key="2">
    <source>
        <dbReference type="Proteomes" id="UP000744676"/>
    </source>
</evidence>
<keyword evidence="2" id="KW-1185">Reference proteome</keyword>
<name>A0ACB6V1Z8_9ASCO</name>
<organism evidence="1 2">
    <name type="scientific">Geotrichum galactomycetum</name>
    <dbReference type="NCBI Taxonomy" id="27317"/>
    <lineage>
        <taxon>Eukaryota</taxon>
        <taxon>Fungi</taxon>
        <taxon>Dikarya</taxon>
        <taxon>Ascomycota</taxon>
        <taxon>Saccharomycotina</taxon>
        <taxon>Dipodascomycetes</taxon>
        <taxon>Dipodascales</taxon>
        <taxon>Dipodascaceae</taxon>
        <taxon>Geotrichum</taxon>
    </lineage>
</organism>
<sequence length="611" mass="66981">MSIATSHHQAAHYPSVAVQDNINASSNSTTSYQNPSPTLSEASVSSSYLKQQHQLKHQSSFVRSQSRHFETFSNAAIGSNKNSPIFNNDLPLSSAHHSQLPPNMNNFNNQQPSSPWGPQKSPQWAEFNNLHHHQQQQPPQFQQHLPLSRQHSQIFSPQVLANNNASPVSSTASPTPASSTTSADDDLIPTAIVIKNIPFAIKKEQLLDVLTSLDLPAPYAFNYHFDNGVFRGLAFANFASPEETNAVIATLNGREIGGRKLRVEYKKMLPLAERERIEREKRERRGQLEEQHRSSSNKLSRPHQPSQHLNMQNNATFQNNGVQPTQSSPGLSGSHLAFPANQPFSSPSPSPLGRSGQVDLNDPQTLEFYSKLLLFDKDPNRSELMFSHTLGPVQRRILVSLSSQFNLNINCQDTGEVYISKQLVQPAFDQNSLFPQQQHALRGTRSFADIRGQTTYPSSQSGFSSASSSPFFPSQTPPPLQNNLPPLSLSLQQQRGYQHFNHQTNVPPKHQGSAFNDYSQYGCGTASLVDSFSNLLTVGGGGSLSRVPSVNNLPGLGTPLGGRSPTVESIHNDGSTTKHSNISSNAGVIGSKFADDMNTNVNDSNEATLNE</sequence>
<gene>
    <name evidence="1" type="ORF">D0Z00_003207</name>
</gene>
<protein>
    <submittedName>
        <fullName evidence="1">Uncharacterized protein</fullName>
    </submittedName>
</protein>
<proteinExistence type="predicted"/>
<accession>A0ACB6V1Z8</accession>
<dbReference type="Proteomes" id="UP000744676">
    <property type="component" value="Unassembled WGS sequence"/>
</dbReference>
<dbReference type="EMBL" id="QVQA01000129">
    <property type="protein sequence ID" value="KAF5095294.1"/>
    <property type="molecule type" value="Genomic_DNA"/>
</dbReference>